<gene>
    <name evidence="2" type="ORF">OIU74_001574</name>
</gene>
<name>A0A9Q1AN69_9ROSI</name>
<organism evidence="2 3">
    <name type="scientific">Salix koriyanagi</name>
    <dbReference type="NCBI Taxonomy" id="2511006"/>
    <lineage>
        <taxon>Eukaryota</taxon>
        <taxon>Viridiplantae</taxon>
        <taxon>Streptophyta</taxon>
        <taxon>Embryophyta</taxon>
        <taxon>Tracheophyta</taxon>
        <taxon>Spermatophyta</taxon>
        <taxon>Magnoliopsida</taxon>
        <taxon>eudicotyledons</taxon>
        <taxon>Gunneridae</taxon>
        <taxon>Pentapetalae</taxon>
        <taxon>rosids</taxon>
        <taxon>fabids</taxon>
        <taxon>Malpighiales</taxon>
        <taxon>Salicaceae</taxon>
        <taxon>Saliceae</taxon>
        <taxon>Salix</taxon>
    </lineage>
</organism>
<feature type="compositionally biased region" description="Polar residues" evidence="1">
    <location>
        <begin position="10"/>
        <end position="24"/>
    </location>
</feature>
<proteinExistence type="predicted"/>
<evidence type="ECO:0000256" key="1">
    <source>
        <dbReference type="SAM" id="MobiDB-lite"/>
    </source>
</evidence>
<dbReference type="EMBL" id="JAPFFM010000001">
    <property type="protein sequence ID" value="KAJ6777615.1"/>
    <property type="molecule type" value="Genomic_DNA"/>
</dbReference>
<feature type="compositionally biased region" description="Low complexity" evidence="1">
    <location>
        <begin position="25"/>
        <end position="43"/>
    </location>
</feature>
<feature type="region of interest" description="Disordered" evidence="1">
    <location>
        <begin position="1"/>
        <end position="71"/>
    </location>
</feature>
<accession>A0A9Q1AN69</accession>
<reference evidence="2" key="1">
    <citation type="submission" date="2022-11" db="EMBL/GenBank/DDBJ databases">
        <authorList>
            <person name="Hyden B.L."/>
            <person name="Feng K."/>
            <person name="Yates T."/>
            <person name="Jawdy S."/>
            <person name="Smart L.B."/>
            <person name="Muchero W."/>
        </authorList>
    </citation>
    <scope>NUCLEOTIDE SEQUENCE</scope>
    <source>
        <tissue evidence="2">Shoot tip</tissue>
    </source>
</reference>
<comment type="caution">
    <text evidence="2">The sequence shown here is derived from an EMBL/GenBank/DDBJ whole genome shotgun (WGS) entry which is preliminary data.</text>
</comment>
<dbReference type="Proteomes" id="UP001151752">
    <property type="component" value="Chromosome 16"/>
</dbReference>
<reference evidence="2" key="2">
    <citation type="journal article" date="2023" name="Int. J. Mol. Sci.">
        <title>De Novo Assembly and Annotation of 11 Diverse Shrub Willow (Salix) Genomes Reveals Novel Gene Organization in Sex-Linked Regions.</title>
        <authorList>
            <person name="Hyden B."/>
            <person name="Feng K."/>
            <person name="Yates T.B."/>
            <person name="Jawdy S."/>
            <person name="Cereghino C."/>
            <person name="Smart L.B."/>
            <person name="Muchero W."/>
        </authorList>
    </citation>
    <scope>NUCLEOTIDE SEQUENCE</scope>
    <source>
        <tissue evidence="2">Shoot tip</tissue>
    </source>
</reference>
<protein>
    <submittedName>
        <fullName evidence="2">Uncharacterized protein</fullName>
    </submittedName>
</protein>
<keyword evidence="3" id="KW-1185">Reference proteome</keyword>
<evidence type="ECO:0000313" key="2">
    <source>
        <dbReference type="EMBL" id="KAJ6777615.1"/>
    </source>
</evidence>
<evidence type="ECO:0000313" key="3">
    <source>
        <dbReference type="Proteomes" id="UP001151752"/>
    </source>
</evidence>
<dbReference type="AlphaFoldDB" id="A0A9Q1AN69"/>
<sequence length="174" mass="18681">MSPALLDTGAPTQNPNSNINITNDSTMSSQNSNFSSRSSSSSSTKGGLSRPRLVKVRRQSDPQNFKSNEETCVGIGFNQFRPDKSMVGPGGSGSDGHEAFVFGARRSNVGFNSNSGKGIVEELKSLRTGSEAYVDVSEKTGFFFASDGNKSHGVHESMQKLSFDDKVKVCRWGV</sequence>